<proteinExistence type="predicted"/>
<dbReference type="InterPro" id="IPR025442">
    <property type="entry name" value="DUF4185"/>
</dbReference>
<evidence type="ECO:0000259" key="1">
    <source>
        <dbReference type="Pfam" id="PF13810"/>
    </source>
</evidence>
<gene>
    <name evidence="2" type="ORF">E1261_03405</name>
</gene>
<feature type="domain" description="DUF4185" evidence="1">
    <location>
        <begin position="21"/>
        <end position="318"/>
    </location>
</feature>
<dbReference type="OrthoDB" id="284233at2"/>
<dbReference type="AlphaFoldDB" id="A0A4R4QG82"/>
<name>A0A4R4QG82_9ACTN</name>
<sequence length="322" mass="35250">MAQPAGDAVLRARLTGLGTRAALRWGVVGSELGIPYAVDRREVRFLFGDTFGTPWPQTGRESTPAVMLSSHAQPGDIMFDSGRSAGSIASGRAGLGVDGIWEETVLPTDGICLPDGRHVISYVSVSRREGASYRTSYAGLALSNHGTDFRRTSTKWWNNPTQDDPFQLSTMQRDDDWVYVFSVPSGRSTGAMMLRRVRCDRILDPAMYEGWNAHDGTWGRPCTPILRGAFGEPSVRRLIGGCWVMSYLNSTRNHIVTRTATHPTGPWSHEKVQLTPAQEPGLYGGFIHPWSTPDSLHLIVSARHSVAGVSTAYRVSQYIGSA</sequence>
<keyword evidence="3" id="KW-1185">Reference proteome</keyword>
<dbReference type="Pfam" id="PF13810">
    <property type="entry name" value="DUF4185"/>
    <property type="match status" value="1"/>
</dbReference>
<evidence type="ECO:0000313" key="2">
    <source>
        <dbReference type="EMBL" id="TDC34686.1"/>
    </source>
</evidence>
<protein>
    <submittedName>
        <fullName evidence="2">DUF4185 domain-containing protein</fullName>
    </submittedName>
</protein>
<reference evidence="2 3" key="1">
    <citation type="submission" date="2019-03" db="EMBL/GenBank/DDBJ databases">
        <title>Draft genome sequences of novel Actinobacteria.</title>
        <authorList>
            <person name="Sahin N."/>
            <person name="Ay H."/>
            <person name="Saygin H."/>
        </authorList>
    </citation>
    <scope>NUCLEOTIDE SEQUENCE [LARGE SCALE GENOMIC DNA]</scope>
    <source>
        <strain evidence="2 3">JCM 30547</strain>
    </source>
</reference>
<accession>A0A4R4QG82</accession>
<dbReference type="Proteomes" id="UP000295075">
    <property type="component" value="Unassembled WGS sequence"/>
</dbReference>
<evidence type="ECO:0000313" key="3">
    <source>
        <dbReference type="Proteomes" id="UP000295075"/>
    </source>
</evidence>
<dbReference type="EMBL" id="SMKA01000006">
    <property type="protein sequence ID" value="TDC34686.1"/>
    <property type="molecule type" value="Genomic_DNA"/>
</dbReference>
<comment type="caution">
    <text evidence="2">The sequence shown here is derived from an EMBL/GenBank/DDBJ whole genome shotgun (WGS) entry which is preliminary data.</text>
</comment>
<organism evidence="2 3">
    <name type="scientific">Kribbella albertanoniae</name>
    <dbReference type="NCBI Taxonomy" id="1266829"/>
    <lineage>
        <taxon>Bacteria</taxon>
        <taxon>Bacillati</taxon>
        <taxon>Actinomycetota</taxon>
        <taxon>Actinomycetes</taxon>
        <taxon>Propionibacteriales</taxon>
        <taxon>Kribbellaceae</taxon>
        <taxon>Kribbella</taxon>
    </lineage>
</organism>